<protein>
    <submittedName>
        <fullName evidence="10">Uncharacterized protein</fullName>
    </submittedName>
</protein>
<keyword evidence="4" id="KW-0378">Hydrolase</keyword>
<feature type="region of interest" description="Disordered" evidence="7">
    <location>
        <begin position="1269"/>
        <end position="1354"/>
    </location>
</feature>
<dbReference type="InterPro" id="IPR039537">
    <property type="entry name" value="Retrotran_Ty1/copia-like"/>
</dbReference>
<dbReference type="Gene3D" id="4.10.60.10">
    <property type="entry name" value="Zinc finger, CCHC-type"/>
    <property type="match status" value="1"/>
</dbReference>
<keyword evidence="2" id="KW-0479">Metal-binding</keyword>
<dbReference type="PROSITE" id="PS50994">
    <property type="entry name" value="INTEGRASE"/>
    <property type="match status" value="1"/>
</dbReference>
<dbReference type="InterPro" id="IPR036397">
    <property type="entry name" value="RNaseH_sf"/>
</dbReference>
<dbReference type="InterPro" id="IPR057670">
    <property type="entry name" value="SH3_retrovirus"/>
</dbReference>
<keyword evidence="5" id="KW-0863">Zinc-finger</keyword>
<dbReference type="Pfam" id="PF00665">
    <property type="entry name" value="rve"/>
    <property type="match status" value="1"/>
</dbReference>
<organism evidence="10 11">
    <name type="scientific">Tagetes erecta</name>
    <name type="common">African marigold</name>
    <dbReference type="NCBI Taxonomy" id="13708"/>
    <lineage>
        <taxon>Eukaryota</taxon>
        <taxon>Viridiplantae</taxon>
        <taxon>Streptophyta</taxon>
        <taxon>Embryophyta</taxon>
        <taxon>Tracheophyta</taxon>
        <taxon>Spermatophyta</taxon>
        <taxon>Magnoliopsida</taxon>
        <taxon>eudicotyledons</taxon>
        <taxon>Gunneridae</taxon>
        <taxon>Pentapetalae</taxon>
        <taxon>asterids</taxon>
        <taxon>campanulids</taxon>
        <taxon>Asterales</taxon>
        <taxon>Asteraceae</taxon>
        <taxon>Asteroideae</taxon>
        <taxon>Heliantheae alliance</taxon>
        <taxon>Tageteae</taxon>
        <taxon>Tagetes</taxon>
    </lineage>
</organism>
<dbReference type="PANTHER" id="PTHR42648:SF32">
    <property type="entry name" value="RIBONUCLEASE H-LIKE DOMAIN, GAG-PRE-INTEGRASE DOMAIN PROTEIN-RELATED"/>
    <property type="match status" value="1"/>
</dbReference>
<dbReference type="SUPFAM" id="SSF53098">
    <property type="entry name" value="Ribonuclease H-like"/>
    <property type="match status" value="1"/>
</dbReference>
<dbReference type="InterPro" id="IPR025724">
    <property type="entry name" value="GAG-pre-integrase_dom"/>
</dbReference>
<dbReference type="InterPro" id="IPR036875">
    <property type="entry name" value="Znf_CCHC_sf"/>
</dbReference>
<dbReference type="InterPro" id="IPR012337">
    <property type="entry name" value="RNaseH-like_sf"/>
</dbReference>
<dbReference type="InterPro" id="IPR001584">
    <property type="entry name" value="Integrase_cat-core"/>
</dbReference>
<keyword evidence="3" id="KW-0064">Aspartyl protease</keyword>
<dbReference type="InterPro" id="IPR013103">
    <property type="entry name" value="RVT_2"/>
</dbReference>
<evidence type="ECO:0000256" key="6">
    <source>
        <dbReference type="SAM" id="Coils"/>
    </source>
</evidence>
<feature type="domain" description="Integrase catalytic" evidence="9">
    <location>
        <begin position="1005"/>
        <end position="1171"/>
    </location>
</feature>
<dbReference type="GO" id="GO:0006508">
    <property type="term" value="P:proteolysis"/>
    <property type="evidence" value="ECO:0007669"/>
    <property type="project" value="UniProtKB-KW"/>
</dbReference>
<sequence>MTTSTLNINDLDSVQPNRPPRLVSGENFEDWKRFAEHTTAKSLYDALCEFYDGNEDLKLDRKAQAEKEFNSFVGNLKKYDEKLGNHEQVTKLLDSLPPQWGLQIKLLKQERNFHDFKLMDVRNKLKSFDLDVKRREYNQSMMVPNILSQNATLITSAANSHIYNAAPGGSSSLGSVKSVGASTSVGSSSNASVTTQIPSDTMALFGMFVHSYEALVAGELKGKGMTVEDMFQVDPDDLEETDIQWQMAMLTLRARRFMERTGRRSFGNQGQNNKLGYDKGKLRCYNCKQLGHFKRECPLPVVTEPVNSGNSRTAPIQERLEEVKPRNETALLTNFDWSAEIEETKEEINHALVAEIVENDDNYINCFDPFKEFYGENDGNCDEAAELKCEDDEDKDEEGKVEKVDEDQSDAIVQGHLNHSGLVCEAAVNEMKNDEESKLNLEAIIEKARLDAVDEFKRNTPYCQCDRALAAEKQVIGLPYEVIEDMCSSACKIRLIGIYKANKLLMSNENELKRTNKELKVSESKYFVKLREALKENEHLKRTLLEKNCEINYLTEQVTLAEFETRKLKNKLEQWTISSMKREELCKKQRGARIKTGLGLNNEAYAYPPPSTFCYSPTPIPHPSNELIQEIIQNDTNSSIAGLSGVNLKEVREDYAYGGSTGIGCSSSNDCSNSDSKKSVEDIRLINYVSSNVLHSDNFTFNSNLGCTTSNPNVLNDDVIENKCVNDKDELSERESSFASMNHIDKPKSESEKVKVTAGKSKEPYDSYSDCNSQLSECDEEIEMDKILVDKVSKIGLKSHCFKCGNIDHTVKQCPNGCSRHMTGLKDLLTNYRIINGGYVAFAGDKKGGKMIGQGEVSNGSLTLEDVNYVPELAFNLLSVSQICDKNIPVLFLPNECLFLKPEFSIPEESVIMRAPRRNDTYMLNMGSKESTSTVTCLLSKASSFESFQWHGRLGHINFKILNKLVKNNLVRGLLLKDFSVVEKCMACAKGKQHKKPHKLKIENSISEPLELLHTDLFGPISVKSIAKKSCCLVVTDDYSRYTWVRFLANKSETAEELMKLIPQIEVLGKRKVQAIRSDNGTEFRNHIFNSFCEQRGILRQFSAARTPQQNGLAERKNRTLVEAARTMLIESKLPIIFWAEAVNCAAYVLNRVLIVKDKMMTSYQMFRGIKPLIDFLRPFGCSCTLLNTQDQKTKFGAVSDECFFVGYSNTQKAYCVYNKRTRIVQQSYYVDWQESNTTSIGCEPAWFYDSTTVFKSFNLPDSDDDDIIPHTSVSIINHPPPQPQPQPSTTQLPPTSFDIPPPPPPLTVQISPLDIPSSSTSIPTSTTNTIPPTSNTPSQPSNQTSPSQTNPLLLNTDFKTLKDHPHDYIIGSITNGVRTWSQSGLINECLYAAFLSQVVPKNYKQALEDPSWVDAMQMELQQFRKLKVWELVDLPPNKCSIGTKWIFRNKPDDRGVVIRNKARLVVQGFAQKEGIDYTEVFAPVARLEAIRIFLAHAANKDFKVYQLDVKCAFLYGDIDEEIYVCQPPGFEDPDFPSKVYKLDKSLYGLHQAPRIWYETLTQYLLSKGFSRGTIDMTLFKKEVNGELLIVQVYVDDIIFGSTNEGLCREFEKVMMDRFEMTIMGEMCFFLGLQVEQKPDGILIHQEKYIKEILTKFGMDDSSPELIPFTAQTCLTSDDNGNPVDAHRYRSMIGSLMYLTASRPDITFAVCYCARFQANPKESHEKAVKRIFRYLKGSSHLGLWYPKGGNFDLHALSDSDHAGCRINRKSVTGGCQYLGECLVSWQSKKQTTVSLSTGEAEYIAASSCCC</sequence>
<reference evidence="10" key="1">
    <citation type="journal article" date="2023" name="bioRxiv">
        <title>Improved chromosome-level genome assembly for marigold (Tagetes erecta).</title>
        <authorList>
            <person name="Jiang F."/>
            <person name="Yuan L."/>
            <person name="Wang S."/>
            <person name="Wang H."/>
            <person name="Xu D."/>
            <person name="Wang A."/>
            <person name="Fan W."/>
        </authorList>
    </citation>
    <scope>NUCLEOTIDE SEQUENCE</scope>
    <source>
        <strain evidence="10">WSJ</strain>
        <tissue evidence="10">Leaf</tissue>
    </source>
</reference>
<evidence type="ECO:0000256" key="4">
    <source>
        <dbReference type="ARBA" id="ARBA00022801"/>
    </source>
</evidence>
<keyword evidence="1" id="KW-0645">Protease</keyword>
<dbReference type="GO" id="GO:0008270">
    <property type="term" value="F:zinc ion binding"/>
    <property type="evidence" value="ECO:0007669"/>
    <property type="project" value="UniProtKB-KW"/>
</dbReference>
<proteinExistence type="predicted"/>
<evidence type="ECO:0000313" key="10">
    <source>
        <dbReference type="EMBL" id="KAK1415048.1"/>
    </source>
</evidence>
<evidence type="ECO:0000256" key="5">
    <source>
        <dbReference type="PROSITE-ProRule" id="PRU00047"/>
    </source>
</evidence>
<dbReference type="Pfam" id="PF25597">
    <property type="entry name" value="SH3_retrovirus"/>
    <property type="match status" value="1"/>
</dbReference>
<keyword evidence="11" id="KW-1185">Reference proteome</keyword>
<feature type="coiled-coil region" evidence="6">
    <location>
        <begin position="505"/>
        <end position="550"/>
    </location>
</feature>
<dbReference type="PROSITE" id="PS50158">
    <property type="entry name" value="ZF_CCHC"/>
    <property type="match status" value="2"/>
</dbReference>
<accession>A0AAD8K3A8</accession>
<dbReference type="GO" id="GO:0015074">
    <property type="term" value="P:DNA integration"/>
    <property type="evidence" value="ECO:0007669"/>
    <property type="project" value="InterPro"/>
</dbReference>
<dbReference type="GO" id="GO:0003676">
    <property type="term" value="F:nucleic acid binding"/>
    <property type="evidence" value="ECO:0007669"/>
    <property type="project" value="InterPro"/>
</dbReference>
<keyword evidence="5" id="KW-0862">Zinc</keyword>
<feature type="compositionally biased region" description="Low complexity" evidence="7">
    <location>
        <begin position="1316"/>
        <end position="1352"/>
    </location>
</feature>
<feature type="compositionally biased region" description="Low complexity" evidence="7">
    <location>
        <begin position="1288"/>
        <end position="1297"/>
    </location>
</feature>
<dbReference type="SUPFAM" id="SSF57756">
    <property type="entry name" value="Retrovirus zinc finger-like domains"/>
    <property type="match status" value="1"/>
</dbReference>
<dbReference type="Pfam" id="PF22936">
    <property type="entry name" value="Pol_BBD"/>
    <property type="match status" value="1"/>
</dbReference>
<name>A0AAD8K3A8_TARER</name>
<evidence type="ECO:0000313" key="11">
    <source>
        <dbReference type="Proteomes" id="UP001229421"/>
    </source>
</evidence>
<evidence type="ECO:0000259" key="9">
    <source>
        <dbReference type="PROSITE" id="PS50994"/>
    </source>
</evidence>
<gene>
    <name evidence="10" type="ORF">QVD17_30818</name>
</gene>
<dbReference type="SUPFAM" id="SSF56672">
    <property type="entry name" value="DNA/RNA polymerases"/>
    <property type="match status" value="1"/>
</dbReference>
<dbReference type="Pfam" id="PF00098">
    <property type="entry name" value="zf-CCHC"/>
    <property type="match status" value="1"/>
</dbReference>
<keyword evidence="6" id="KW-0175">Coiled coil</keyword>
<dbReference type="Pfam" id="PF13976">
    <property type="entry name" value="gag_pre-integrs"/>
    <property type="match status" value="1"/>
</dbReference>
<dbReference type="Pfam" id="PF07727">
    <property type="entry name" value="RVT_2"/>
    <property type="match status" value="1"/>
</dbReference>
<dbReference type="InterPro" id="IPR043502">
    <property type="entry name" value="DNA/RNA_pol_sf"/>
</dbReference>
<dbReference type="Proteomes" id="UP001229421">
    <property type="component" value="Unassembled WGS sequence"/>
</dbReference>
<feature type="region of interest" description="Disordered" evidence="7">
    <location>
        <begin position="735"/>
        <end position="759"/>
    </location>
</feature>
<feature type="domain" description="CCHC-type" evidence="8">
    <location>
        <begin position="283"/>
        <end position="298"/>
    </location>
</feature>
<evidence type="ECO:0000256" key="7">
    <source>
        <dbReference type="SAM" id="MobiDB-lite"/>
    </source>
</evidence>
<dbReference type="PANTHER" id="PTHR42648">
    <property type="entry name" value="TRANSPOSASE, PUTATIVE-RELATED"/>
    <property type="match status" value="1"/>
</dbReference>
<dbReference type="Gene3D" id="3.30.420.10">
    <property type="entry name" value="Ribonuclease H-like superfamily/Ribonuclease H"/>
    <property type="match status" value="1"/>
</dbReference>
<evidence type="ECO:0000256" key="1">
    <source>
        <dbReference type="ARBA" id="ARBA00022670"/>
    </source>
</evidence>
<dbReference type="InterPro" id="IPR054722">
    <property type="entry name" value="PolX-like_BBD"/>
</dbReference>
<evidence type="ECO:0000259" key="8">
    <source>
        <dbReference type="PROSITE" id="PS50158"/>
    </source>
</evidence>
<evidence type="ECO:0000256" key="3">
    <source>
        <dbReference type="ARBA" id="ARBA00022750"/>
    </source>
</evidence>
<dbReference type="GO" id="GO:0004190">
    <property type="term" value="F:aspartic-type endopeptidase activity"/>
    <property type="evidence" value="ECO:0007669"/>
    <property type="project" value="UniProtKB-KW"/>
</dbReference>
<comment type="caution">
    <text evidence="10">The sequence shown here is derived from an EMBL/GenBank/DDBJ whole genome shotgun (WGS) entry which is preliminary data.</text>
</comment>
<dbReference type="EMBL" id="JAUHHV010000008">
    <property type="protein sequence ID" value="KAK1415048.1"/>
    <property type="molecule type" value="Genomic_DNA"/>
</dbReference>
<dbReference type="SMART" id="SM00343">
    <property type="entry name" value="ZnF_C2HC"/>
    <property type="match status" value="2"/>
</dbReference>
<feature type="domain" description="CCHC-type" evidence="8">
    <location>
        <begin position="801"/>
        <end position="816"/>
    </location>
</feature>
<feature type="compositionally biased region" description="Basic and acidic residues" evidence="7">
    <location>
        <begin position="743"/>
        <end position="759"/>
    </location>
</feature>
<evidence type="ECO:0000256" key="2">
    <source>
        <dbReference type="ARBA" id="ARBA00022723"/>
    </source>
</evidence>
<dbReference type="InterPro" id="IPR001878">
    <property type="entry name" value="Znf_CCHC"/>
</dbReference>
<dbReference type="CDD" id="cd09272">
    <property type="entry name" value="RNase_HI_RT_Ty1"/>
    <property type="match status" value="1"/>
</dbReference>